<dbReference type="PANTHER" id="PTHR43214:SF43">
    <property type="entry name" value="TWO-COMPONENT RESPONSE REGULATOR"/>
    <property type="match status" value="1"/>
</dbReference>
<dbReference type="RefSeq" id="WP_254572351.1">
    <property type="nucleotide sequence ID" value="NZ_CP098502.1"/>
</dbReference>
<reference evidence="4 5" key="1">
    <citation type="submission" date="2022-06" db="EMBL/GenBank/DDBJ databases">
        <title>Paraconexibacter antarcticus.</title>
        <authorList>
            <person name="Kim C.S."/>
        </authorList>
    </citation>
    <scope>NUCLEOTIDE SEQUENCE [LARGE SCALE GENOMIC DNA]</scope>
    <source>
        <strain evidence="4 5">02-257</strain>
    </source>
</reference>
<dbReference type="Gene3D" id="3.40.50.2300">
    <property type="match status" value="1"/>
</dbReference>
<proteinExistence type="predicted"/>
<keyword evidence="1" id="KW-0238">DNA-binding</keyword>
<dbReference type="InterPro" id="IPR011006">
    <property type="entry name" value="CheY-like_superfamily"/>
</dbReference>
<keyword evidence="5" id="KW-1185">Reference proteome</keyword>
<gene>
    <name evidence="4" type="ORF">NBH00_05535</name>
</gene>
<dbReference type="Pfam" id="PF00072">
    <property type="entry name" value="Response_reg"/>
    <property type="match status" value="1"/>
</dbReference>
<feature type="modified residue" description="4-aspartylphosphate" evidence="2">
    <location>
        <position position="63"/>
    </location>
</feature>
<dbReference type="InterPro" id="IPR058245">
    <property type="entry name" value="NreC/VraR/RcsB-like_REC"/>
</dbReference>
<evidence type="ECO:0000313" key="4">
    <source>
        <dbReference type="EMBL" id="UTI65672.1"/>
    </source>
</evidence>
<organism evidence="4 5">
    <name type="scientific">Paraconexibacter antarcticus</name>
    <dbReference type="NCBI Taxonomy" id="2949664"/>
    <lineage>
        <taxon>Bacteria</taxon>
        <taxon>Bacillati</taxon>
        <taxon>Actinomycetota</taxon>
        <taxon>Thermoleophilia</taxon>
        <taxon>Solirubrobacterales</taxon>
        <taxon>Paraconexibacteraceae</taxon>
        <taxon>Paraconexibacter</taxon>
    </lineage>
</organism>
<feature type="domain" description="Response regulatory" evidence="3">
    <location>
        <begin position="12"/>
        <end position="128"/>
    </location>
</feature>
<keyword evidence="2" id="KW-0597">Phosphoprotein</keyword>
<evidence type="ECO:0000313" key="5">
    <source>
        <dbReference type="Proteomes" id="UP001056035"/>
    </source>
</evidence>
<dbReference type="SMART" id="SM00448">
    <property type="entry name" value="REC"/>
    <property type="match status" value="1"/>
</dbReference>
<dbReference type="SUPFAM" id="SSF52172">
    <property type="entry name" value="CheY-like"/>
    <property type="match status" value="1"/>
</dbReference>
<sequence>MLQPTDNPRRITVVLCDDVPALRGLLRAVLEEQPGIEVVGEAGDGGEVVAVVERLRPDVVLLDLAMPHVDGLQATPLILDASPGTRVVGLSGFARDEVAQQLLEAGAVAYLEKGVDLEIIVSTVVEAAARAGGELAA</sequence>
<evidence type="ECO:0000256" key="2">
    <source>
        <dbReference type="PROSITE-ProRule" id="PRU00169"/>
    </source>
</evidence>
<name>A0ABY5DXT0_9ACTN</name>
<dbReference type="CDD" id="cd17535">
    <property type="entry name" value="REC_NarL-like"/>
    <property type="match status" value="1"/>
</dbReference>
<dbReference type="PANTHER" id="PTHR43214">
    <property type="entry name" value="TWO-COMPONENT RESPONSE REGULATOR"/>
    <property type="match status" value="1"/>
</dbReference>
<evidence type="ECO:0000256" key="1">
    <source>
        <dbReference type="ARBA" id="ARBA00023125"/>
    </source>
</evidence>
<dbReference type="Proteomes" id="UP001056035">
    <property type="component" value="Chromosome"/>
</dbReference>
<evidence type="ECO:0000259" key="3">
    <source>
        <dbReference type="PROSITE" id="PS50110"/>
    </source>
</evidence>
<dbReference type="EMBL" id="CP098502">
    <property type="protein sequence ID" value="UTI65672.1"/>
    <property type="molecule type" value="Genomic_DNA"/>
</dbReference>
<dbReference type="InterPro" id="IPR039420">
    <property type="entry name" value="WalR-like"/>
</dbReference>
<accession>A0ABY5DXT0</accession>
<dbReference type="PROSITE" id="PS50110">
    <property type="entry name" value="RESPONSE_REGULATORY"/>
    <property type="match status" value="1"/>
</dbReference>
<protein>
    <submittedName>
        <fullName evidence="4">Response regulator transcription factor</fullName>
    </submittedName>
</protein>
<dbReference type="InterPro" id="IPR001789">
    <property type="entry name" value="Sig_transdc_resp-reg_receiver"/>
</dbReference>